<dbReference type="InterPro" id="IPR020823">
    <property type="entry name" value="Cell_div_FtsA"/>
</dbReference>
<evidence type="ECO:0000256" key="3">
    <source>
        <dbReference type="ARBA" id="ARBA00023136"/>
    </source>
</evidence>
<evidence type="ECO:0000256" key="2">
    <source>
        <dbReference type="ARBA" id="ARBA00022618"/>
    </source>
</evidence>
<dbReference type="InterPro" id="IPR050696">
    <property type="entry name" value="FtsA/MreB"/>
</dbReference>
<gene>
    <name evidence="5 8" type="primary">ftsA</name>
    <name evidence="8" type="ORF">FMM06_02870</name>
</gene>
<comment type="subunit">
    <text evidence="5">Self-interacts. Interacts with FtsZ.</text>
</comment>
<protein>
    <recommendedName>
        <fullName evidence="5 6">Cell division protein FtsA</fullName>
    </recommendedName>
</protein>
<dbReference type="Proteomes" id="UP000317894">
    <property type="component" value="Unassembled WGS sequence"/>
</dbReference>
<sequence>MTVKAPSKSSVRSIRGERTVAVLDVGTSKVAALIALVPAEGSPRVIGVGQRVCVGLRRGLVADMEKTEAAIRAAMDQAERNAGIQIEEVFVNLSAGGLDSHVASVEIDIGGHRIAAEDMANLMAAGRARIDPGARSVLHASAALYTVDGTHVAAPIGFHADRLGMAVHVVTAETPPIRNLDLAVRSAHLGVRTMVASPVAASLACLAREERELGVALVEIGAGVTNIAVHAGGQLVGVATVPMGANDITNDIAAAFSTKRAHAERLKARHGAAITSPKDNHEPIDVPPISDDDGAEPLRVPVAQMIGVIRHRLDALFGEVGRALTAMGFVGPQARQVVLTGGGAELKAIADFAQGVLGRQVRIGRPRGLTGLPEAQSGCAFATLGGLALFAAADEPDLYHVRGGGKPVIELPGQNGWATMLSKLKKSI</sequence>
<dbReference type="Pfam" id="PF02491">
    <property type="entry name" value="SHS2_FTSA"/>
    <property type="match status" value="1"/>
</dbReference>
<dbReference type="PANTHER" id="PTHR32432:SF4">
    <property type="entry name" value="CELL DIVISION PROTEIN FTSA"/>
    <property type="match status" value="1"/>
</dbReference>
<evidence type="ECO:0000256" key="4">
    <source>
        <dbReference type="ARBA" id="ARBA00023306"/>
    </source>
</evidence>
<proteinExistence type="inferred from homology"/>
<keyword evidence="3 5" id="KW-0472">Membrane</keyword>
<dbReference type="EMBL" id="VJWA01000001">
    <property type="protein sequence ID" value="TRW17159.1"/>
    <property type="molecule type" value="Genomic_DNA"/>
</dbReference>
<evidence type="ECO:0000259" key="7">
    <source>
        <dbReference type="SMART" id="SM00842"/>
    </source>
</evidence>
<dbReference type="OrthoDB" id="9810567at2"/>
<dbReference type="PIRSF" id="PIRSF003101">
    <property type="entry name" value="FtsA"/>
    <property type="match status" value="1"/>
</dbReference>
<dbReference type="Gene3D" id="3.30.420.40">
    <property type="match status" value="2"/>
</dbReference>
<evidence type="ECO:0000256" key="5">
    <source>
        <dbReference type="HAMAP-Rule" id="MF_02033"/>
    </source>
</evidence>
<dbReference type="GO" id="GO:0043093">
    <property type="term" value="P:FtsZ-dependent cytokinesis"/>
    <property type="evidence" value="ECO:0007669"/>
    <property type="project" value="UniProtKB-UniRule"/>
</dbReference>
<comment type="subcellular location">
    <subcellularLocation>
        <location evidence="5">Cell membrane</location>
        <topology evidence="5">Peripheral membrane protein</topology>
        <orientation evidence="5">Cytoplasmic side</orientation>
    </subcellularLocation>
    <text evidence="5">Localizes to the Z ring in an FtsZ-dependent manner. Targeted to the membrane through a conserved C-terminal amphipathic helix.</text>
</comment>
<evidence type="ECO:0000313" key="8">
    <source>
        <dbReference type="EMBL" id="TRW17159.1"/>
    </source>
</evidence>
<dbReference type="HAMAP" id="MF_02033">
    <property type="entry name" value="FtsA"/>
    <property type="match status" value="1"/>
</dbReference>
<comment type="similarity">
    <text evidence="5 6">Belongs to the FtsA/MreB family.</text>
</comment>
<dbReference type="Pfam" id="PF14450">
    <property type="entry name" value="FtsA"/>
    <property type="match status" value="1"/>
</dbReference>
<keyword evidence="2 5" id="KW-0132">Cell division</keyword>
<dbReference type="NCBIfam" id="TIGR01174">
    <property type="entry name" value="ftsA"/>
    <property type="match status" value="1"/>
</dbReference>
<dbReference type="SUPFAM" id="SSF53067">
    <property type="entry name" value="Actin-like ATPase domain"/>
    <property type="match status" value="2"/>
</dbReference>
<evidence type="ECO:0000256" key="6">
    <source>
        <dbReference type="PIRNR" id="PIRNR003101"/>
    </source>
</evidence>
<dbReference type="GO" id="GO:0032153">
    <property type="term" value="C:cell division site"/>
    <property type="evidence" value="ECO:0007669"/>
    <property type="project" value="UniProtKB-UniRule"/>
</dbReference>
<dbReference type="SMART" id="SM00842">
    <property type="entry name" value="FtsA"/>
    <property type="match status" value="1"/>
</dbReference>
<accession>A0A552UG43</accession>
<keyword evidence="1 5" id="KW-1003">Cell membrane</keyword>
<dbReference type="CDD" id="cd24048">
    <property type="entry name" value="ASKHA_NBD_FtsA"/>
    <property type="match status" value="1"/>
</dbReference>
<comment type="function">
    <text evidence="5 6">Cell division protein that is involved in the assembly of the Z ring. May serve as a membrane anchor for the Z ring.</text>
</comment>
<feature type="domain" description="SHS2" evidence="7">
    <location>
        <begin position="20"/>
        <end position="205"/>
    </location>
</feature>
<organism evidence="8 9">
    <name type="scientific">Glacieibacterium frigidum</name>
    <dbReference type="NCBI Taxonomy" id="2593303"/>
    <lineage>
        <taxon>Bacteria</taxon>
        <taxon>Pseudomonadati</taxon>
        <taxon>Pseudomonadota</taxon>
        <taxon>Alphaproteobacteria</taxon>
        <taxon>Sphingomonadales</taxon>
        <taxon>Sphingosinicellaceae</taxon>
        <taxon>Glacieibacterium</taxon>
    </lineage>
</organism>
<dbReference type="RefSeq" id="WP_143554704.1">
    <property type="nucleotide sequence ID" value="NZ_VJWA01000001.1"/>
</dbReference>
<evidence type="ECO:0000256" key="1">
    <source>
        <dbReference type="ARBA" id="ARBA00022475"/>
    </source>
</evidence>
<dbReference type="InterPro" id="IPR003494">
    <property type="entry name" value="SHS2_FtsA"/>
</dbReference>
<dbReference type="InterPro" id="IPR043129">
    <property type="entry name" value="ATPase_NBD"/>
</dbReference>
<dbReference type="GO" id="GO:0009898">
    <property type="term" value="C:cytoplasmic side of plasma membrane"/>
    <property type="evidence" value="ECO:0007669"/>
    <property type="project" value="UniProtKB-UniRule"/>
</dbReference>
<dbReference type="AlphaFoldDB" id="A0A552UG43"/>
<evidence type="ECO:0000313" key="9">
    <source>
        <dbReference type="Proteomes" id="UP000317894"/>
    </source>
</evidence>
<name>A0A552UG43_9SPHN</name>
<keyword evidence="4 5" id="KW-0131">Cell cycle</keyword>
<dbReference type="PANTHER" id="PTHR32432">
    <property type="entry name" value="CELL DIVISION PROTEIN FTSA-RELATED"/>
    <property type="match status" value="1"/>
</dbReference>
<reference evidence="8 9" key="1">
    <citation type="submission" date="2019-07" db="EMBL/GenBank/DDBJ databases">
        <title>Novel species isolated from glacier.</title>
        <authorList>
            <person name="Liu Q."/>
            <person name="Xin Y.-H."/>
        </authorList>
    </citation>
    <scope>NUCLEOTIDE SEQUENCE [LARGE SCALE GENOMIC DNA]</scope>
    <source>
        <strain evidence="8 9">LB1R16</strain>
    </source>
</reference>
<keyword evidence="9" id="KW-1185">Reference proteome</keyword>
<comment type="caution">
    <text evidence="8">The sequence shown here is derived from an EMBL/GenBank/DDBJ whole genome shotgun (WGS) entry which is preliminary data.</text>
</comment>